<dbReference type="Proteomes" id="UP001057498">
    <property type="component" value="Chromosome"/>
</dbReference>
<protein>
    <submittedName>
        <fullName evidence="2">Uncharacterized protein</fullName>
    </submittedName>
</protein>
<evidence type="ECO:0000256" key="1">
    <source>
        <dbReference type="SAM" id="Phobius"/>
    </source>
</evidence>
<keyword evidence="3" id="KW-1185">Reference proteome</keyword>
<keyword evidence="1" id="KW-1133">Transmembrane helix</keyword>
<keyword evidence="1" id="KW-0812">Transmembrane</keyword>
<organism evidence="2 3">
    <name type="scientific">Sphaerotilus microaerophilus</name>
    <dbReference type="NCBI Taxonomy" id="2914710"/>
    <lineage>
        <taxon>Bacteria</taxon>
        <taxon>Pseudomonadati</taxon>
        <taxon>Pseudomonadota</taxon>
        <taxon>Betaproteobacteria</taxon>
        <taxon>Burkholderiales</taxon>
        <taxon>Sphaerotilaceae</taxon>
        <taxon>Sphaerotilus</taxon>
    </lineage>
</organism>
<evidence type="ECO:0000313" key="3">
    <source>
        <dbReference type="Proteomes" id="UP001057498"/>
    </source>
</evidence>
<sequence length="94" mass="10245">MARRKVATKQIKDLARLVSNFGDLVTHRFALHVHRAAAVALRRGHTVLDTVHLRLGQQRPVRAGVALLGTALALAGAALGAVTATRSIRRRRLR</sequence>
<dbReference type="EMBL" id="AP025730">
    <property type="protein sequence ID" value="BDI04476.1"/>
    <property type="molecule type" value="Genomic_DNA"/>
</dbReference>
<name>A0ABN6PHK4_9BURK</name>
<keyword evidence="1" id="KW-0472">Membrane</keyword>
<reference evidence="2" key="1">
    <citation type="submission" date="2022-04" db="EMBL/GenBank/DDBJ databases">
        <title>Whole genome sequence of Sphaerotilus sp. FB-5.</title>
        <authorList>
            <person name="Takeda M."/>
            <person name="Narihara S."/>
            <person name="Akimoto M."/>
            <person name="Akimoto R."/>
            <person name="Nishiyashiki S."/>
            <person name="Murakami T."/>
        </authorList>
    </citation>
    <scope>NUCLEOTIDE SEQUENCE</scope>
    <source>
        <strain evidence="2">FB-5</strain>
    </source>
</reference>
<gene>
    <name evidence="2" type="ORF">CATMQ487_14460</name>
</gene>
<evidence type="ECO:0000313" key="2">
    <source>
        <dbReference type="EMBL" id="BDI04476.1"/>
    </source>
</evidence>
<proteinExistence type="predicted"/>
<feature type="transmembrane region" description="Helical" evidence="1">
    <location>
        <begin position="63"/>
        <end position="84"/>
    </location>
</feature>
<accession>A0ABN6PHK4</accession>